<accession>A0A370FFW2</accession>
<name>A0A370FFW2_9BURK</name>
<feature type="domain" description="AtuA-like ferredoxin-fold" evidence="2">
    <location>
        <begin position="492"/>
        <end position="590"/>
    </location>
</feature>
<dbReference type="PANTHER" id="PTHR47708:SF2">
    <property type="entry name" value="SI:CH73-132F6.5"/>
    <property type="match status" value="1"/>
</dbReference>
<dbReference type="Proteomes" id="UP000255265">
    <property type="component" value="Unassembled WGS sequence"/>
</dbReference>
<dbReference type="Pfam" id="PF23544">
    <property type="entry name" value="AtuA_ferredoxin"/>
    <property type="match status" value="1"/>
</dbReference>
<keyword evidence="4" id="KW-1185">Reference proteome</keyword>
<evidence type="ECO:0000313" key="4">
    <source>
        <dbReference type="Proteomes" id="UP000255265"/>
    </source>
</evidence>
<evidence type="ECO:0000259" key="2">
    <source>
        <dbReference type="Pfam" id="PF23544"/>
    </source>
</evidence>
<evidence type="ECO:0000259" key="1">
    <source>
        <dbReference type="Pfam" id="PF07287"/>
    </source>
</evidence>
<organism evidence="3 4">
    <name type="scientific">Pseudacidovorax intermedius</name>
    <dbReference type="NCBI Taxonomy" id="433924"/>
    <lineage>
        <taxon>Bacteria</taxon>
        <taxon>Pseudomonadati</taxon>
        <taxon>Pseudomonadota</taxon>
        <taxon>Betaproteobacteria</taxon>
        <taxon>Burkholderiales</taxon>
        <taxon>Comamonadaceae</taxon>
        <taxon>Pseudacidovorax</taxon>
    </lineage>
</organism>
<proteinExistence type="predicted"/>
<dbReference type="Pfam" id="PF07287">
    <property type="entry name" value="AtuA"/>
    <property type="match status" value="1"/>
</dbReference>
<dbReference type="InterPro" id="IPR010839">
    <property type="entry name" value="AtuA_N"/>
</dbReference>
<dbReference type="RefSeq" id="WP_114802958.1">
    <property type="nucleotide sequence ID" value="NZ_QQAV01000004.1"/>
</dbReference>
<comment type="caution">
    <text evidence="3">The sequence shown here is derived from an EMBL/GenBank/DDBJ whole genome shotgun (WGS) entry which is preliminary data.</text>
</comment>
<dbReference type="InterPro" id="IPR056362">
    <property type="entry name" value="AtuA-like_ferredoxin_dom"/>
</dbReference>
<protein>
    <submittedName>
        <fullName evidence="3">Uncharacterized protein DUF1446</fullName>
    </submittedName>
</protein>
<dbReference type="AlphaFoldDB" id="A0A370FFW2"/>
<evidence type="ECO:0000313" key="3">
    <source>
        <dbReference type="EMBL" id="RDI25100.1"/>
    </source>
</evidence>
<dbReference type="OrthoDB" id="9763456at2"/>
<reference evidence="3 4" key="1">
    <citation type="submission" date="2018-07" db="EMBL/GenBank/DDBJ databases">
        <title>Genomic Encyclopedia of Type Strains, Phase IV (KMG-IV): sequencing the most valuable type-strain genomes for metagenomic binning, comparative biology and taxonomic classification.</title>
        <authorList>
            <person name="Goeker M."/>
        </authorList>
    </citation>
    <scope>NUCLEOTIDE SEQUENCE [LARGE SCALE GENOMIC DNA]</scope>
    <source>
        <strain evidence="3 4">DSM 21352</strain>
    </source>
</reference>
<dbReference type="EMBL" id="QQAV01000004">
    <property type="protein sequence ID" value="RDI25100.1"/>
    <property type="molecule type" value="Genomic_DNA"/>
</dbReference>
<gene>
    <name evidence="3" type="ORF">DFR41_104155</name>
</gene>
<dbReference type="PANTHER" id="PTHR47708">
    <property type="match status" value="1"/>
</dbReference>
<sequence>MTDTPNNASRTVRIGGASGFWGDSMVAAPQLVKGGRLDYLVFDYLAETTMAILAAARAKNPELGYATDFVDIAMKPVLAEVKRQGIKVVSNAGGINPHGCAAALKAVAEAQGIALRIAVIEGDDVSSLMPGLRADGVRDMFTGEALPEKVLSANAYLGAAPIAAALAAGAEVVITGRCVDSAVTLGPLMHEFGWTATQHDLLASGSLAGHIIECGCQATGGLHTDWEDIPDWAHIGYPIVECHADGSFVVTKPEGTGGKVIRAGVVEQLLYEIGDPGAYLLPEVSCDFREVRVTQQGENRVHVSPAKGRAPTPHYKVSATQLDGFRCAGSMVIIGIDAEKKARRTAEAILERTGEILQAQGLPPFTSTYIEVIGAETLYGPHARTRQAREVMMRVVANHPQKAALAMFAREIAPSGTSWSPGTTSPGGGRPAVSPLVKPFAFLLDKRAVQPGFVLNGVRHAVAVPAGAQASPVPALPDPPAWRPDEPATETVRLIDLAWARSGDKGNLSNIGVVARRPQWLPLLWHALQPAVVEAWFRHLPAGHVTRYHLPGTDAMNLLIHDALDGGGPSSMRMDPLGKGMAQMLLDMPVAVPPSVAAEALRRAGRA</sequence>
<feature type="domain" description="Acyclic terpene utilisation N-terminal" evidence="1">
    <location>
        <begin position="12"/>
        <end position="451"/>
    </location>
</feature>